<dbReference type="SUPFAM" id="SSF52833">
    <property type="entry name" value="Thioredoxin-like"/>
    <property type="match status" value="1"/>
</dbReference>
<dbReference type="InterPro" id="IPR013766">
    <property type="entry name" value="Thioredoxin_domain"/>
</dbReference>
<evidence type="ECO:0000256" key="4">
    <source>
        <dbReference type="ARBA" id="ARBA00023157"/>
    </source>
</evidence>
<feature type="site" description="Contributes to redox potential value" evidence="7">
    <location>
        <position position="32"/>
    </location>
</feature>
<feature type="disulfide bond" description="Redox-active" evidence="8">
    <location>
        <begin position="30"/>
        <end position="33"/>
    </location>
</feature>
<dbReference type="Proteomes" id="UP000460318">
    <property type="component" value="Unassembled WGS sequence"/>
</dbReference>
<comment type="similarity">
    <text evidence="1 6">Belongs to the thioredoxin family.</text>
</comment>
<dbReference type="RefSeq" id="WP_160499888.1">
    <property type="nucleotide sequence ID" value="NZ_WUBI01000004.1"/>
</dbReference>
<proteinExistence type="inferred from homology"/>
<organism evidence="10 11">
    <name type="scientific">Paenibacillus dendrobii</name>
    <dbReference type="NCBI Taxonomy" id="2691084"/>
    <lineage>
        <taxon>Bacteria</taxon>
        <taxon>Bacillati</taxon>
        <taxon>Bacillota</taxon>
        <taxon>Bacilli</taxon>
        <taxon>Bacillales</taxon>
        <taxon>Paenibacillaceae</taxon>
        <taxon>Paenibacillus</taxon>
    </lineage>
</organism>
<dbReference type="CDD" id="cd02947">
    <property type="entry name" value="TRX_family"/>
    <property type="match status" value="1"/>
</dbReference>
<keyword evidence="11" id="KW-1185">Reference proteome</keyword>
<evidence type="ECO:0000313" key="11">
    <source>
        <dbReference type="Proteomes" id="UP000460318"/>
    </source>
</evidence>
<dbReference type="InterPro" id="IPR036249">
    <property type="entry name" value="Thioredoxin-like_sf"/>
</dbReference>
<dbReference type="AlphaFoldDB" id="A0A7X3IMJ8"/>
<evidence type="ECO:0000256" key="2">
    <source>
        <dbReference type="ARBA" id="ARBA00022448"/>
    </source>
</evidence>
<evidence type="ECO:0000256" key="6">
    <source>
        <dbReference type="PIRNR" id="PIRNR000077"/>
    </source>
</evidence>
<dbReference type="GO" id="GO:0015035">
    <property type="term" value="F:protein-disulfide reductase activity"/>
    <property type="evidence" value="ECO:0007669"/>
    <property type="project" value="InterPro"/>
</dbReference>
<dbReference type="PANTHER" id="PTHR45663">
    <property type="entry name" value="GEO12009P1"/>
    <property type="match status" value="1"/>
</dbReference>
<feature type="active site" description="Nucleophile" evidence="7">
    <location>
        <position position="33"/>
    </location>
</feature>
<keyword evidence="4 8" id="KW-1015">Disulfide bond</keyword>
<dbReference type="PIRSF" id="PIRSF000077">
    <property type="entry name" value="Thioredoxin"/>
    <property type="match status" value="1"/>
</dbReference>
<keyword evidence="5 8" id="KW-0676">Redox-active center</keyword>
<evidence type="ECO:0000256" key="7">
    <source>
        <dbReference type="PIRSR" id="PIRSR000077-1"/>
    </source>
</evidence>
<dbReference type="PANTHER" id="PTHR45663:SF11">
    <property type="entry name" value="GEO12009P1"/>
    <property type="match status" value="1"/>
</dbReference>
<evidence type="ECO:0000256" key="1">
    <source>
        <dbReference type="ARBA" id="ARBA00008987"/>
    </source>
</evidence>
<evidence type="ECO:0000313" key="10">
    <source>
        <dbReference type="EMBL" id="MWV46288.1"/>
    </source>
</evidence>
<dbReference type="EMBL" id="WUBI01000004">
    <property type="protein sequence ID" value="MWV46288.1"/>
    <property type="molecule type" value="Genomic_DNA"/>
</dbReference>
<feature type="domain" description="Thioredoxin" evidence="9">
    <location>
        <begin position="1"/>
        <end position="105"/>
    </location>
</feature>
<protein>
    <recommendedName>
        <fullName evidence="6">Thioredoxin</fullName>
    </recommendedName>
</protein>
<dbReference type="PROSITE" id="PS51352">
    <property type="entry name" value="THIOREDOXIN_2"/>
    <property type="match status" value="1"/>
</dbReference>
<feature type="site" description="Deprotonates C-terminal active site Cys" evidence="7">
    <location>
        <position position="24"/>
    </location>
</feature>
<feature type="site" description="Contributes to redox potential value" evidence="7">
    <location>
        <position position="31"/>
    </location>
</feature>
<dbReference type="Pfam" id="PF00085">
    <property type="entry name" value="Thioredoxin"/>
    <property type="match status" value="1"/>
</dbReference>
<comment type="caution">
    <text evidence="10">The sequence shown here is derived from an EMBL/GenBank/DDBJ whole genome shotgun (WGS) entry which is preliminary data.</text>
</comment>
<reference evidence="10 11" key="1">
    <citation type="submission" date="2019-12" db="EMBL/GenBank/DDBJ databases">
        <title>Paenibacillus sp. nov., an endophytic bacterium isolated from the stem of Dendrobium.</title>
        <authorList>
            <person name="Zhao R."/>
        </authorList>
    </citation>
    <scope>NUCLEOTIDE SEQUENCE [LARGE SCALE GENOMIC DNA]</scope>
    <source>
        <strain evidence="10 11">HJL G12</strain>
    </source>
</reference>
<accession>A0A7X3IMJ8</accession>
<evidence type="ECO:0000259" key="9">
    <source>
        <dbReference type="PROSITE" id="PS51352"/>
    </source>
</evidence>
<feature type="active site" description="Nucleophile" evidence="7">
    <location>
        <position position="30"/>
    </location>
</feature>
<keyword evidence="2" id="KW-0813">Transport</keyword>
<dbReference type="GO" id="GO:0005829">
    <property type="term" value="C:cytosol"/>
    <property type="evidence" value="ECO:0007669"/>
    <property type="project" value="TreeGrafter"/>
</dbReference>
<sequence>MSVQTIDASNFKHAIQEKEVTFVDFVTQWCPPCKTLLPILEEMEREEEHRLSVVKVDCSESPEIAAQFGVMGTPTVIVFHNGEPVDKLVGLRPKSVYQAVLSRYA</sequence>
<dbReference type="Gene3D" id="3.40.30.10">
    <property type="entry name" value="Glutaredoxin"/>
    <property type="match status" value="1"/>
</dbReference>
<evidence type="ECO:0000256" key="3">
    <source>
        <dbReference type="ARBA" id="ARBA00022982"/>
    </source>
</evidence>
<dbReference type="GO" id="GO:0045454">
    <property type="term" value="P:cell redox homeostasis"/>
    <property type="evidence" value="ECO:0007669"/>
    <property type="project" value="TreeGrafter"/>
</dbReference>
<keyword evidence="3" id="KW-0249">Electron transport</keyword>
<evidence type="ECO:0000256" key="5">
    <source>
        <dbReference type="ARBA" id="ARBA00023284"/>
    </source>
</evidence>
<evidence type="ECO:0000256" key="8">
    <source>
        <dbReference type="PIRSR" id="PIRSR000077-4"/>
    </source>
</evidence>
<dbReference type="InterPro" id="IPR005746">
    <property type="entry name" value="Thioredoxin"/>
</dbReference>
<gene>
    <name evidence="10" type="ORF">GRF59_22035</name>
</gene>
<name>A0A7X3IMJ8_9BACL</name>